<keyword evidence="2" id="KW-0560">Oxidoreductase</keyword>
<gene>
    <name evidence="3" type="ORF">M422DRAFT_265710</name>
</gene>
<dbReference type="Pfam" id="PF00106">
    <property type="entry name" value="adh_short"/>
    <property type="match status" value="1"/>
</dbReference>
<evidence type="ECO:0000256" key="2">
    <source>
        <dbReference type="ARBA" id="ARBA00023002"/>
    </source>
</evidence>
<dbReference type="OrthoDB" id="1933717at2759"/>
<dbReference type="PANTHER" id="PTHR44196">
    <property type="entry name" value="DEHYDROGENASE/REDUCTASE SDR FAMILY MEMBER 7B"/>
    <property type="match status" value="1"/>
</dbReference>
<proteinExistence type="inferred from homology"/>
<dbReference type="CDD" id="cd05233">
    <property type="entry name" value="SDR_c"/>
    <property type="match status" value="1"/>
</dbReference>
<protein>
    <submittedName>
        <fullName evidence="3">Uncharacterized protein</fullName>
    </submittedName>
</protein>
<dbReference type="GO" id="GO:0016020">
    <property type="term" value="C:membrane"/>
    <property type="evidence" value="ECO:0007669"/>
    <property type="project" value="TreeGrafter"/>
</dbReference>
<dbReference type="Gene3D" id="3.40.50.720">
    <property type="entry name" value="NAD(P)-binding Rossmann-like Domain"/>
    <property type="match status" value="1"/>
</dbReference>
<comment type="similarity">
    <text evidence="1">Belongs to the short-chain dehydrogenases/reductases (SDR) family.</text>
</comment>
<dbReference type="InterPro" id="IPR036291">
    <property type="entry name" value="NAD(P)-bd_dom_sf"/>
</dbReference>
<dbReference type="GO" id="GO:0016491">
    <property type="term" value="F:oxidoreductase activity"/>
    <property type="evidence" value="ECO:0007669"/>
    <property type="project" value="UniProtKB-KW"/>
</dbReference>
<dbReference type="Proteomes" id="UP000054279">
    <property type="component" value="Unassembled WGS sequence"/>
</dbReference>
<dbReference type="HOGENOM" id="CLU_010194_2_10_1"/>
<dbReference type="EMBL" id="KN837226">
    <property type="protein sequence ID" value="KIJ32539.1"/>
    <property type="molecule type" value="Genomic_DNA"/>
</dbReference>
<accession>A0A0C9UCU8</accession>
<keyword evidence="4" id="KW-1185">Reference proteome</keyword>
<dbReference type="InterPro" id="IPR002347">
    <property type="entry name" value="SDR_fam"/>
</dbReference>
<evidence type="ECO:0000256" key="1">
    <source>
        <dbReference type="ARBA" id="ARBA00006484"/>
    </source>
</evidence>
<name>A0A0C9UCU8_SPHS4</name>
<dbReference type="PANTHER" id="PTHR44196:SF1">
    <property type="entry name" value="DEHYDROGENASE_REDUCTASE SDR FAMILY MEMBER 7B"/>
    <property type="match status" value="1"/>
</dbReference>
<evidence type="ECO:0000313" key="4">
    <source>
        <dbReference type="Proteomes" id="UP000054279"/>
    </source>
</evidence>
<evidence type="ECO:0000313" key="3">
    <source>
        <dbReference type="EMBL" id="KIJ32539.1"/>
    </source>
</evidence>
<sequence length="216" mass="23386">MPSTSPKVAIITGASSASNIALSNTGWNVVLFARREEELKSATAECPTPTLIIVGDVTSEGDVKRLFEETLDGFTFFLNAGIAIIGTLIEDLPLERYQTVLNVNVVGRTYNQQRLHFCPYTSSTFYFIYLFQTRSTGITKSTALDGRAFNISVTQIDIGSTLTTMEKPISVGTMQADGVVRPKAIMDVKHAANAVVHIAGLPNTVQVLGMNITCAY</sequence>
<dbReference type="SUPFAM" id="SSF51735">
    <property type="entry name" value="NAD(P)-binding Rossmann-fold domains"/>
    <property type="match status" value="1"/>
</dbReference>
<organism evidence="3 4">
    <name type="scientific">Sphaerobolus stellatus (strain SS14)</name>
    <dbReference type="NCBI Taxonomy" id="990650"/>
    <lineage>
        <taxon>Eukaryota</taxon>
        <taxon>Fungi</taxon>
        <taxon>Dikarya</taxon>
        <taxon>Basidiomycota</taxon>
        <taxon>Agaricomycotina</taxon>
        <taxon>Agaricomycetes</taxon>
        <taxon>Phallomycetidae</taxon>
        <taxon>Geastrales</taxon>
        <taxon>Sphaerobolaceae</taxon>
        <taxon>Sphaerobolus</taxon>
    </lineage>
</organism>
<dbReference type="AlphaFoldDB" id="A0A0C9UCU8"/>
<reference evidence="3 4" key="1">
    <citation type="submission" date="2014-06" db="EMBL/GenBank/DDBJ databases">
        <title>Evolutionary Origins and Diversification of the Mycorrhizal Mutualists.</title>
        <authorList>
            <consortium name="DOE Joint Genome Institute"/>
            <consortium name="Mycorrhizal Genomics Consortium"/>
            <person name="Kohler A."/>
            <person name="Kuo A."/>
            <person name="Nagy L.G."/>
            <person name="Floudas D."/>
            <person name="Copeland A."/>
            <person name="Barry K.W."/>
            <person name="Cichocki N."/>
            <person name="Veneault-Fourrey C."/>
            <person name="LaButti K."/>
            <person name="Lindquist E.A."/>
            <person name="Lipzen A."/>
            <person name="Lundell T."/>
            <person name="Morin E."/>
            <person name="Murat C."/>
            <person name="Riley R."/>
            <person name="Ohm R."/>
            <person name="Sun H."/>
            <person name="Tunlid A."/>
            <person name="Henrissat B."/>
            <person name="Grigoriev I.V."/>
            <person name="Hibbett D.S."/>
            <person name="Martin F."/>
        </authorList>
    </citation>
    <scope>NUCLEOTIDE SEQUENCE [LARGE SCALE GENOMIC DNA]</scope>
    <source>
        <strain evidence="3 4">SS14</strain>
    </source>
</reference>